<evidence type="ECO:0000313" key="1">
    <source>
        <dbReference type="EMBL" id="CCA70864.1"/>
    </source>
</evidence>
<dbReference type="InParanoid" id="G4THS6"/>
<dbReference type="EMBL" id="CAFZ01000097">
    <property type="protein sequence ID" value="CCA70864.1"/>
    <property type="molecule type" value="Genomic_DNA"/>
</dbReference>
<sequence length="102" mass="11011">MGRSGHPFFTAECKNATFLRLGQGDVMSAVIEAAYACPRPETLGVGYPRGQGGTVSQCQPHQSLRTLVLYCADQTTVVPALAQWGFERHIGPSNLRFTSVVV</sequence>
<accession>G4THS6</accession>
<name>G4THS6_SERID</name>
<dbReference type="AlphaFoldDB" id="G4THS6"/>
<dbReference type="HOGENOM" id="CLU_2278533_0_0_1"/>
<dbReference type="Proteomes" id="UP000007148">
    <property type="component" value="Unassembled WGS sequence"/>
</dbReference>
<evidence type="ECO:0000313" key="2">
    <source>
        <dbReference type="Proteomes" id="UP000007148"/>
    </source>
</evidence>
<organism evidence="1 2">
    <name type="scientific">Serendipita indica (strain DSM 11827)</name>
    <name type="common">Root endophyte fungus</name>
    <name type="synonym">Piriformospora indica</name>
    <dbReference type="NCBI Taxonomy" id="1109443"/>
    <lineage>
        <taxon>Eukaryota</taxon>
        <taxon>Fungi</taxon>
        <taxon>Dikarya</taxon>
        <taxon>Basidiomycota</taxon>
        <taxon>Agaricomycotina</taxon>
        <taxon>Agaricomycetes</taxon>
        <taxon>Sebacinales</taxon>
        <taxon>Serendipitaceae</taxon>
        <taxon>Serendipita</taxon>
    </lineage>
</organism>
<reference evidence="1 2" key="1">
    <citation type="journal article" date="2011" name="PLoS Pathog.">
        <title>Endophytic Life Strategies Decoded by Genome and Transcriptome Analyses of the Mutualistic Root Symbiont Piriformospora indica.</title>
        <authorList>
            <person name="Zuccaro A."/>
            <person name="Lahrmann U."/>
            <person name="Guldener U."/>
            <person name="Langen G."/>
            <person name="Pfiffi S."/>
            <person name="Biedenkopf D."/>
            <person name="Wong P."/>
            <person name="Samans B."/>
            <person name="Grimm C."/>
            <person name="Basiewicz M."/>
            <person name="Murat C."/>
            <person name="Martin F."/>
            <person name="Kogel K.H."/>
        </authorList>
    </citation>
    <scope>NUCLEOTIDE SEQUENCE [LARGE SCALE GENOMIC DNA]</scope>
    <source>
        <strain evidence="1 2">DSM 11827</strain>
    </source>
</reference>
<proteinExistence type="predicted"/>
<gene>
    <name evidence="1" type="ORF">PIIN_04800</name>
</gene>
<keyword evidence="2" id="KW-1185">Reference proteome</keyword>
<comment type="caution">
    <text evidence="1">The sequence shown here is derived from an EMBL/GenBank/DDBJ whole genome shotgun (WGS) entry which is preliminary data.</text>
</comment>
<protein>
    <submittedName>
        <fullName evidence="1">Uncharacterized protein</fullName>
    </submittedName>
</protein>